<reference evidence="2 3" key="1">
    <citation type="submission" date="2020-03" db="EMBL/GenBank/DDBJ databases">
        <title>WGS of actinomycetes isolated from Thailand.</title>
        <authorList>
            <person name="Thawai C."/>
        </authorList>
    </citation>
    <scope>NUCLEOTIDE SEQUENCE [LARGE SCALE GENOMIC DNA]</scope>
    <source>
        <strain evidence="2 3">SBST2-5</strain>
    </source>
</reference>
<dbReference type="RefSeq" id="WP_167998468.1">
    <property type="nucleotide sequence ID" value="NZ_JAATEM010000042.1"/>
</dbReference>
<dbReference type="Pfam" id="PF13376">
    <property type="entry name" value="OmdA"/>
    <property type="match status" value="1"/>
</dbReference>
<sequence length="206" mass="22817">MTGGTNDASDPGAPGEAGEPVLAFATREDWEKWLEEHHAGARGVWVKIPRKGAGGTGIDYATALESALCFGWIDGRKKKLDETHWVQRFTPRRPRSKWSQINVKKATALIEAGRMREAGLREVERAKADGRWEAAYASPSRATVPDDLRAALDAAPQSARDFFDSLDSRNRYAILHRVQDAKRPATRAARIEKFVAMLTAGEKLHP</sequence>
<evidence type="ECO:0000256" key="1">
    <source>
        <dbReference type="SAM" id="MobiDB-lite"/>
    </source>
</evidence>
<name>A0ABX1AEN5_9ACTN</name>
<protein>
    <recommendedName>
        <fullName evidence="4">OmdA domain containing protein</fullName>
    </recommendedName>
</protein>
<keyword evidence="3" id="KW-1185">Reference proteome</keyword>
<comment type="caution">
    <text evidence="2">The sequence shown here is derived from an EMBL/GenBank/DDBJ whole genome shotgun (WGS) entry which is preliminary data.</text>
</comment>
<gene>
    <name evidence="2" type="ORF">HCJ93_27125</name>
</gene>
<dbReference type="EMBL" id="JAATEM010000042">
    <property type="protein sequence ID" value="NJP53640.1"/>
    <property type="molecule type" value="Genomic_DNA"/>
</dbReference>
<feature type="region of interest" description="Disordered" evidence="1">
    <location>
        <begin position="1"/>
        <end position="20"/>
    </location>
</feature>
<organism evidence="2 3">
    <name type="scientific">Streptomyces composti</name>
    <dbReference type="NCBI Taxonomy" id="2720025"/>
    <lineage>
        <taxon>Bacteria</taxon>
        <taxon>Bacillati</taxon>
        <taxon>Actinomycetota</taxon>
        <taxon>Actinomycetes</taxon>
        <taxon>Kitasatosporales</taxon>
        <taxon>Streptomycetaceae</taxon>
        <taxon>Streptomyces</taxon>
    </lineage>
</organism>
<evidence type="ECO:0008006" key="4">
    <source>
        <dbReference type="Google" id="ProtNLM"/>
    </source>
</evidence>
<proteinExistence type="predicted"/>
<evidence type="ECO:0000313" key="2">
    <source>
        <dbReference type="EMBL" id="NJP53640.1"/>
    </source>
</evidence>
<dbReference type="Proteomes" id="UP000730591">
    <property type="component" value="Unassembled WGS sequence"/>
</dbReference>
<evidence type="ECO:0000313" key="3">
    <source>
        <dbReference type="Proteomes" id="UP000730591"/>
    </source>
</evidence>
<accession>A0ABX1AEN5</accession>